<feature type="chain" id="PRO_5044847604" evidence="1">
    <location>
        <begin position="24"/>
        <end position="259"/>
    </location>
</feature>
<keyword evidence="1" id="KW-0732">Signal</keyword>
<sequence>MKFANLFLLKVFILAFFDNYHFAIGERLYKEPPTTLSRYLRGQIWDNNDAVDYYDVEVIGDDVQFPVLETRLDWKDEKQFWMYMKLKNNTPILQVNINKMVTGLSVGFRATKETVHAFVLEAPNGEKAIDFTKYYAFDLTEQQIFVFPTFSALQDELERRKNMPTPEQILATLRQALADLDSRLSEKLKTETVKLLKGIDSVLHAKADQHVQKNEKVLSFVEQARNAMLDRAKLMTSQVGKQVKDGLMLAFGRVVFTFV</sequence>
<evidence type="ECO:0000313" key="3">
    <source>
        <dbReference type="Proteomes" id="UP001620645"/>
    </source>
</evidence>
<proteinExistence type="predicted"/>
<name>A0ABD2HT99_HETSC</name>
<evidence type="ECO:0000256" key="1">
    <source>
        <dbReference type="SAM" id="SignalP"/>
    </source>
</evidence>
<dbReference type="Proteomes" id="UP001620645">
    <property type="component" value="Unassembled WGS sequence"/>
</dbReference>
<protein>
    <submittedName>
        <fullName evidence="2">Uncharacterized protein</fullName>
    </submittedName>
</protein>
<comment type="caution">
    <text evidence="2">The sequence shown here is derived from an EMBL/GenBank/DDBJ whole genome shotgun (WGS) entry which is preliminary data.</text>
</comment>
<reference evidence="2 3" key="1">
    <citation type="submission" date="2024-10" db="EMBL/GenBank/DDBJ databases">
        <authorList>
            <person name="Kim D."/>
        </authorList>
    </citation>
    <scope>NUCLEOTIDE SEQUENCE [LARGE SCALE GENOMIC DNA]</scope>
    <source>
        <strain evidence="2">Taebaek</strain>
    </source>
</reference>
<dbReference type="AlphaFoldDB" id="A0ABD2HT99"/>
<feature type="signal peptide" evidence="1">
    <location>
        <begin position="1"/>
        <end position="23"/>
    </location>
</feature>
<gene>
    <name evidence="2" type="ORF">niasHS_016474</name>
</gene>
<accession>A0ABD2HT99</accession>
<organism evidence="2 3">
    <name type="scientific">Heterodera schachtii</name>
    <name type="common">Sugarbeet cyst nematode worm</name>
    <name type="synonym">Tylenchus schachtii</name>
    <dbReference type="NCBI Taxonomy" id="97005"/>
    <lineage>
        <taxon>Eukaryota</taxon>
        <taxon>Metazoa</taxon>
        <taxon>Ecdysozoa</taxon>
        <taxon>Nematoda</taxon>
        <taxon>Chromadorea</taxon>
        <taxon>Rhabditida</taxon>
        <taxon>Tylenchina</taxon>
        <taxon>Tylenchomorpha</taxon>
        <taxon>Tylenchoidea</taxon>
        <taxon>Heteroderidae</taxon>
        <taxon>Heteroderinae</taxon>
        <taxon>Heterodera</taxon>
    </lineage>
</organism>
<evidence type="ECO:0000313" key="2">
    <source>
        <dbReference type="EMBL" id="KAL3067885.1"/>
    </source>
</evidence>
<keyword evidence="3" id="KW-1185">Reference proteome</keyword>
<dbReference type="EMBL" id="JBICCN010000457">
    <property type="protein sequence ID" value="KAL3067885.1"/>
    <property type="molecule type" value="Genomic_DNA"/>
</dbReference>